<protein>
    <submittedName>
        <fullName evidence="5">ABC transporter substrate-binding protein</fullName>
    </submittedName>
</protein>
<comment type="caution">
    <text evidence="5">The sequence shown here is derived from an EMBL/GenBank/DDBJ whole genome shotgun (WGS) entry which is preliminary data.</text>
</comment>
<feature type="signal peptide" evidence="3">
    <location>
        <begin position="1"/>
        <end position="19"/>
    </location>
</feature>
<dbReference type="RefSeq" id="WP_295368546.1">
    <property type="nucleotide sequence ID" value="NZ_DYUC01000017.1"/>
</dbReference>
<evidence type="ECO:0000259" key="4">
    <source>
        <dbReference type="PROSITE" id="PS50983"/>
    </source>
</evidence>
<feature type="compositionally biased region" description="Low complexity" evidence="2">
    <location>
        <begin position="23"/>
        <end position="39"/>
    </location>
</feature>
<accession>A0A921MKX7</accession>
<feature type="chain" id="PRO_5038460053" evidence="3">
    <location>
        <begin position="20"/>
        <end position="386"/>
    </location>
</feature>
<dbReference type="Proteomes" id="UP000760668">
    <property type="component" value="Unassembled WGS sequence"/>
</dbReference>
<reference evidence="5" key="1">
    <citation type="journal article" date="2021" name="PeerJ">
        <title>Extensive microbial diversity within the chicken gut microbiome revealed by metagenomics and culture.</title>
        <authorList>
            <person name="Gilroy R."/>
            <person name="Ravi A."/>
            <person name="Getino M."/>
            <person name="Pursley I."/>
            <person name="Horton D.L."/>
            <person name="Alikhan N.F."/>
            <person name="Baker D."/>
            <person name="Gharbi K."/>
            <person name="Hall N."/>
            <person name="Watson M."/>
            <person name="Adriaenssens E.M."/>
            <person name="Foster-Nyarko E."/>
            <person name="Jarju S."/>
            <person name="Secka A."/>
            <person name="Antonio M."/>
            <person name="Oren A."/>
            <person name="Chaudhuri R.R."/>
            <person name="La Ragione R."/>
            <person name="Hildebrand F."/>
            <person name="Pallen M.J."/>
        </authorList>
    </citation>
    <scope>NUCLEOTIDE SEQUENCE</scope>
    <source>
        <strain evidence="5">CHK179-5677</strain>
    </source>
</reference>
<reference evidence="5" key="2">
    <citation type="submission" date="2021-09" db="EMBL/GenBank/DDBJ databases">
        <authorList>
            <person name="Gilroy R."/>
        </authorList>
    </citation>
    <scope>NUCLEOTIDE SEQUENCE</scope>
    <source>
        <strain evidence="5">CHK179-5677</strain>
    </source>
</reference>
<dbReference type="EMBL" id="DYUC01000017">
    <property type="protein sequence ID" value="HJG85811.1"/>
    <property type="molecule type" value="Genomic_DNA"/>
</dbReference>
<dbReference type="Pfam" id="PF01497">
    <property type="entry name" value="Peripla_BP_2"/>
    <property type="match status" value="1"/>
</dbReference>
<evidence type="ECO:0000256" key="3">
    <source>
        <dbReference type="SAM" id="SignalP"/>
    </source>
</evidence>
<dbReference type="InterPro" id="IPR050902">
    <property type="entry name" value="ABC_Transporter_SBP"/>
</dbReference>
<evidence type="ECO:0000313" key="6">
    <source>
        <dbReference type="Proteomes" id="UP000760668"/>
    </source>
</evidence>
<proteinExistence type="inferred from homology"/>
<dbReference type="PROSITE" id="PS50983">
    <property type="entry name" value="FE_B12_PBP"/>
    <property type="match status" value="1"/>
</dbReference>
<feature type="domain" description="Fe/B12 periplasmic-binding" evidence="4">
    <location>
        <begin position="79"/>
        <end position="347"/>
    </location>
</feature>
<feature type="compositionally biased region" description="Polar residues" evidence="2">
    <location>
        <begin position="40"/>
        <end position="50"/>
    </location>
</feature>
<dbReference type="PANTHER" id="PTHR30535">
    <property type="entry name" value="VITAMIN B12-BINDING PROTEIN"/>
    <property type="match status" value="1"/>
</dbReference>
<dbReference type="AlphaFoldDB" id="A0A921MKX7"/>
<evidence type="ECO:0000256" key="1">
    <source>
        <dbReference type="ARBA" id="ARBA00008814"/>
    </source>
</evidence>
<name>A0A921MKX7_9FIRM</name>
<organism evidence="5 6">
    <name type="scientific">Pseudoflavonifractor capillosus</name>
    <dbReference type="NCBI Taxonomy" id="106588"/>
    <lineage>
        <taxon>Bacteria</taxon>
        <taxon>Bacillati</taxon>
        <taxon>Bacillota</taxon>
        <taxon>Clostridia</taxon>
        <taxon>Eubacteriales</taxon>
        <taxon>Oscillospiraceae</taxon>
        <taxon>Pseudoflavonifractor</taxon>
    </lineage>
</organism>
<gene>
    <name evidence="5" type="ORF">K8V01_02090</name>
</gene>
<comment type="similarity">
    <text evidence="1">Belongs to the bacterial solute-binding protein 8 family.</text>
</comment>
<sequence>MKQKALSLLLALAMMLSLAACTQTTPSASPSAPGSPEPSVSQTPSAQPSDEPSEEGAAGTVAFTDSCGRTVELPAQIDRIAPSGPMAQIVLFALCPDKFVGLASEWDPGAEQFIDAKYYNLPALGQLYGSSAGELNLETLAAANPQVIIDIGQPKDSIVEDMDAITEQLGIPAVHIDADTATMGDTYRKLGELLGMEEEAAVIADYCDEIYGETVSLMETIGGGKANILYCLGDQGLNVIAQNSYHAEVIDLMTNNLAVVDAPSSKGTGNEVDMEQLLLWNPDIIIFAPDSYYDQVADDPVWQDLTAIQNGDYYEVPFGPYNWMGFPPSVNRYLGMLWMGALLYPDQIDYDLYTEVARYYDIFYHCDLTQEQFDALTANSIGKLAG</sequence>
<dbReference type="Gene3D" id="1.20.58.2180">
    <property type="match status" value="1"/>
</dbReference>
<dbReference type="PANTHER" id="PTHR30535:SF34">
    <property type="entry name" value="MOLYBDATE-BINDING PROTEIN MOLA"/>
    <property type="match status" value="1"/>
</dbReference>
<evidence type="ECO:0000256" key="2">
    <source>
        <dbReference type="SAM" id="MobiDB-lite"/>
    </source>
</evidence>
<dbReference type="Gene3D" id="3.40.50.1980">
    <property type="entry name" value="Nitrogenase molybdenum iron protein domain"/>
    <property type="match status" value="2"/>
</dbReference>
<dbReference type="SUPFAM" id="SSF53807">
    <property type="entry name" value="Helical backbone' metal receptor"/>
    <property type="match status" value="1"/>
</dbReference>
<dbReference type="PROSITE" id="PS51257">
    <property type="entry name" value="PROKAR_LIPOPROTEIN"/>
    <property type="match status" value="1"/>
</dbReference>
<evidence type="ECO:0000313" key="5">
    <source>
        <dbReference type="EMBL" id="HJG85811.1"/>
    </source>
</evidence>
<dbReference type="InterPro" id="IPR002491">
    <property type="entry name" value="ABC_transptr_periplasmic_BD"/>
</dbReference>
<keyword evidence="3" id="KW-0732">Signal</keyword>
<feature type="region of interest" description="Disordered" evidence="2">
    <location>
        <begin position="23"/>
        <end position="58"/>
    </location>
</feature>